<dbReference type="RefSeq" id="WP_093996892.1">
    <property type="nucleotide sequence ID" value="NZ_FXYD01000004.1"/>
</dbReference>
<keyword evidence="2" id="KW-1185">Reference proteome</keyword>
<dbReference type="AlphaFoldDB" id="A0A238KF02"/>
<dbReference type="EMBL" id="FXYD01000004">
    <property type="protein sequence ID" value="SMX41399.1"/>
    <property type="molecule type" value="Genomic_DNA"/>
</dbReference>
<evidence type="ECO:0000313" key="2">
    <source>
        <dbReference type="Proteomes" id="UP000203464"/>
    </source>
</evidence>
<dbReference type="Proteomes" id="UP000203464">
    <property type="component" value="Unassembled WGS sequence"/>
</dbReference>
<protein>
    <submittedName>
        <fullName evidence="1">Sulfotransferase family protein</fullName>
    </submittedName>
</protein>
<name>A0A238KF02_9RHOB</name>
<dbReference type="OrthoDB" id="7802556at2"/>
<reference evidence="2" key="1">
    <citation type="submission" date="2017-05" db="EMBL/GenBank/DDBJ databases">
        <authorList>
            <person name="Rodrigo-Torres L."/>
            <person name="Arahal R. D."/>
            <person name="Lucena T."/>
        </authorList>
    </citation>
    <scope>NUCLEOTIDE SEQUENCE [LARGE SCALE GENOMIC DNA]</scope>
    <source>
        <strain evidence="2">CECT 8868</strain>
    </source>
</reference>
<dbReference type="InterPro" id="IPR027417">
    <property type="entry name" value="P-loop_NTPase"/>
</dbReference>
<dbReference type="GO" id="GO:0016020">
    <property type="term" value="C:membrane"/>
    <property type="evidence" value="ECO:0007669"/>
    <property type="project" value="InterPro"/>
</dbReference>
<dbReference type="Gene3D" id="3.40.50.300">
    <property type="entry name" value="P-loop containing nucleotide triphosphate hydrolases"/>
    <property type="match status" value="1"/>
</dbReference>
<gene>
    <name evidence="1" type="ORF">OCA8868_02502</name>
</gene>
<accession>A0A238KF02</accession>
<dbReference type="GO" id="GO:0008146">
    <property type="term" value="F:sulfotransferase activity"/>
    <property type="evidence" value="ECO:0007669"/>
    <property type="project" value="InterPro"/>
</dbReference>
<proteinExistence type="predicted"/>
<evidence type="ECO:0000313" key="1">
    <source>
        <dbReference type="EMBL" id="SMX41399.1"/>
    </source>
</evidence>
<keyword evidence="1" id="KW-0808">Transferase</keyword>
<organism evidence="1 2">
    <name type="scientific">Octadecabacter ascidiaceicola</name>
    <dbReference type="NCBI Taxonomy" id="1655543"/>
    <lineage>
        <taxon>Bacteria</taxon>
        <taxon>Pseudomonadati</taxon>
        <taxon>Pseudomonadota</taxon>
        <taxon>Alphaproteobacteria</taxon>
        <taxon>Rhodobacterales</taxon>
        <taxon>Roseobacteraceae</taxon>
        <taxon>Octadecabacter</taxon>
    </lineage>
</organism>
<sequence>MAQFDYFVVLAEMRTGSNFLESNINAFDGLECHGEAYNPSFVGYPNGSKTLGISLEERNEDPLKILEKVKAAEGLNGFRYFNDHDPRVFDPMLADKRCAKIILTRNPVESYVSWKIAKSTGQWKLTDVKRLREDTISFNAEEFSDHINKLQAFQVRLLNTLQKSGQTAFYIDYEDLQDVEVMNGLASYLGIDERLEALDKSLKKQNPSSLSEKVENFSEMEAALARLDRFNLNRTPNFEPRRGPAVPSYIAASESPLMFMPIKSGPIDVVKDWLAGLDDCEQKDLVSQFTQKSLRQWKRNVKGHRSFAVVRHPVARVHAAFCYKILSTEKGSFTAIRNVLRKQFKLPIPAIYPDPAYGAAEHREAFLVFLKFVKSNLGGQTAMRVDAHWATQSQALQGFAEYTSPDLILREDRLEEDLAILASQVGKTTMPAVPEQTDPFADLLNDIYDADVEAAVYDVYQRDYIALGYGAYA</sequence>
<dbReference type="SUPFAM" id="SSF52540">
    <property type="entry name" value="P-loop containing nucleoside triphosphate hydrolases"/>
    <property type="match status" value="1"/>
</dbReference>
<dbReference type="Pfam" id="PF03567">
    <property type="entry name" value="Sulfotransfer_2"/>
    <property type="match status" value="1"/>
</dbReference>
<dbReference type="InterPro" id="IPR005331">
    <property type="entry name" value="Sulfotransferase"/>
</dbReference>